<evidence type="ECO:0000259" key="10">
    <source>
        <dbReference type="Pfam" id="PF12932"/>
    </source>
</evidence>
<feature type="compositionally biased region" description="Low complexity" evidence="8">
    <location>
        <begin position="412"/>
        <end position="426"/>
    </location>
</feature>
<dbReference type="RefSeq" id="XP_014565962.1">
    <property type="nucleotide sequence ID" value="XM_014710476.1"/>
</dbReference>
<reference evidence="11 12" key="2">
    <citation type="journal article" date="2012" name="Open Biol.">
        <title>Characteristics of nucleosomes and linker DNA regions on the genome of the basidiomycete Mixia osmundae revealed by mono- and dinucleosome mapping.</title>
        <authorList>
            <person name="Nishida H."/>
            <person name="Kondo S."/>
            <person name="Matsumoto T."/>
            <person name="Suzuki Y."/>
            <person name="Yoshikawa H."/>
            <person name="Taylor T.D."/>
            <person name="Sugiyama J."/>
        </authorList>
    </citation>
    <scope>NUCLEOTIDE SEQUENCE [LARGE SCALE GENOMIC DNA]</scope>
    <source>
        <strain evidence="12">CBS 9802 / IAM 14324 / JCM 22182 / KY 12970</strain>
    </source>
</reference>
<feature type="region of interest" description="Disordered" evidence="8">
    <location>
        <begin position="876"/>
        <end position="961"/>
    </location>
</feature>
<feature type="compositionally biased region" description="Acidic residues" evidence="8">
    <location>
        <begin position="528"/>
        <end position="539"/>
    </location>
</feature>
<keyword evidence="7" id="KW-0653">Protein transport</keyword>
<feature type="region of interest" description="Disordered" evidence="8">
    <location>
        <begin position="622"/>
        <end position="770"/>
    </location>
</feature>
<evidence type="ECO:0000259" key="9">
    <source>
        <dbReference type="Pfam" id="PF12931"/>
    </source>
</evidence>
<keyword evidence="3 7" id="KW-0813">Transport</keyword>
<dbReference type="HOGENOM" id="CLU_235374_0_0_1"/>
<feature type="region of interest" description="Disordered" evidence="8">
    <location>
        <begin position="806"/>
        <end position="826"/>
    </location>
</feature>
<dbReference type="GO" id="GO:0070973">
    <property type="term" value="P:protein localization to endoplasmic reticulum exit site"/>
    <property type="evidence" value="ECO:0007669"/>
    <property type="project" value="TreeGrafter"/>
</dbReference>
<evidence type="ECO:0000256" key="7">
    <source>
        <dbReference type="RuleBase" id="RU364101"/>
    </source>
</evidence>
<feature type="region of interest" description="Disordered" evidence="8">
    <location>
        <begin position="1637"/>
        <end position="1921"/>
    </location>
</feature>
<evidence type="ECO:0000256" key="3">
    <source>
        <dbReference type="ARBA" id="ARBA00022448"/>
    </source>
</evidence>
<feature type="region of interest" description="Disordered" evidence="8">
    <location>
        <begin position="245"/>
        <end position="283"/>
    </location>
</feature>
<feature type="compositionally biased region" description="Polar residues" evidence="8">
    <location>
        <begin position="148"/>
        <end position="158"/>
    </location>
</feature>
<keyword evidence="7" id="KW-0072">Autophagy</keyword>
<dbReference type="GO" id="GO:0070971">
    <property type="term" value="C:endoplasmic reticulum exit site"/>
    <property type="evidence" value="ECO:0007669"/>
    <property type="project" value="TreeGrafter"/>
</dbReference>
<evidence type="ECO:0000256" key="5">
    <source>
        <dbReference type="ARBA" id="ARBA00022892"/>
    </source>
</evidence>
<protein>
    <recommendedName>
        <fullName evidence="7">Protein transport protein sec16</fullName>
    </recommendedName>
</protein>
<accession>G7DUY3</accession>
<dbReference type="PANTHER" id="PTHR13402">
    <property type="entry name" value="RGPR-RELATED"/>
    <property type="match status" value="1"/>
</dbReference>
<dbReference type="Pfam" id="PF12932">
    <property type="entry name" value="Sec16"/>
    <property type="match status" value="1"/>
</dbReference>
<dbReference type="OMA" id="ANERRPY"/>
<evidence type="ECO:0000256" key="6">
    <source>
        <dbReference type="ARBA" id="ARBA00024687"/>
    </source>
</evidence>
<organism evidence="11 12">
    <name type="scientific">Mixia osmundae (strain CBS 9802 / IAM 14324 / JCM 22182 / KY 12970)</name>
    <dbReference type="NCBI Taxonomy" id="764103"/>
    <lineage>
        <taxon>Eukaryota</taxon>
        <taxon>Fungi</taxon>
        <taxon>Dikarya</taxon>
        <taxon>Basidiomycota</taxon>
        <taxon>Pucciniomycotina</taxon>
        <taxon>Mixiomycetes</taxon>
        <taxon>Mixiales</taxon>
        <taxon>Mixiaceae</taxon>
        <taxon>Mixia</taxon>
    </lineage>
</organism>
<keyword evidence="4 7" id="KW-0256">Endoplasmic reticulum</keyword>
<comment type="caution">
    <text evidence="11">The sequence shown here is derived from an EMBL/GenBank/DDBJ whole genome shotgun (WGS) entry which is preliminary data.</text>
</comment>
<feature type="compositionally biased region" description="Low complexity" evidence="8">
    <location>
        <begin position="472"/>
        <end position="481"/>
    </location>
</feature>
<dbReference type="GO" id="GO:0006914">
    <property type="term" value="P:autophagy"/>
    <property type="evidence" value="ECO:0007669"/>
    <property type="project" value="UniProtKB-KW"/>
</dbReference>
<dbReference type="GO" id="GO:0005789">
    <property type="term" value="C:endoplasmic reticulum membrane"/>
    <property type="evidence" value="ECO:0007669"/>
    <property type="project" value="UniProtKB-SubCell"/>
</dbReference>
<feature type="region of interest" description="Disordered" evidence="8">
    <location>
        <begin position="332"/>
        <end position="481"/>
    </location>
</feature>
<evidence type="ECO:0000313" key="12">
    <source>
        <dbReference type="Proteomes" id="UP000009131"/>
    </source>
</evidence>
<dbReference type="Pfam" id="PF12931">
    <property type="entry name" value="TPR_Sec16"/>
    <property type="match status" value="1"/>
</dbReference>
<evidence type="ECO:0000256" key="2">
    <source>
        <dbReference type="ARBA" id="ARBA00005927"/>
    </source>
</evidence>
<dbReference type="InParanoid" id="G7DUY3"/>
<keyword evidence="12" id="KW-1185">Reference proteome</keyword>
<feature type="compositionally biased region" description="Low complexity" evidence="8">
    <location>
        <begin position="678"/>
        <end position="687"/>
    </location>
</feature>
<dbReference type="PANTHER" id="PTHR13402:SF6">
    <property type="entry name" value="SECRETORY 16, ISOFORM I"/>
    <property type="match status" value="1"/>
</dbReference>
<evidence type="ECO:0000256" key="1">
    <source>
        <dbReference type="ARBA" id="ARBA00004397"/>
    </source>
</evidence>
<feature type="compositionally biased region" description="Polar residues" evidence="8">
    <location>
        <begin position="123"/>
        <end position="136"/>
    </location>
</feature>
<dbReference type="Gene3D" id="1.25.40.1030">
    <property type="match status" value="1"/>
</dbReference>
<gene>
    <name evidence="11" type="primary">Mo01044</name>
    <name evidence="11" type="ORF">E5Q_01044</name>
</gene>
<evidence type="ECO:0000313" key="11">
    <source>
        <dbReference type="EMBL" id="GAA94393.1"/>
    </source>
</evidence>
<dbReference type="InterPro" id="IPR024298">
    <property type="entry name" value="Sec16_Sec23-bd"/>
</dbReference>
<comment type="function">
    <text evidence="6 7">Involved in the initiation of assembly of the COPII coat required for the formation of transport vesicles from the endoplasmic reticulum (ER) and the selection of cargo molecules. Also involved in autophagy.</text>
</comment>
<feature type="compositionally biased region" description="Polar residues" evidence="8">
    <location>
        <begin position="1856"/>
        <end position="1873"/>
    </location>
</feature>
<dbReference type="OrthoDB" id="8918678at2759"/>
<feature type="region of interest" description="Disordered" evidence="8">
    <location>
        <begin position="1593"/>
        <end position="1621"/>
    </location>
</feature>
<feature type="compositionally biased region" description="Low complexity" evidence="8">
    <location>
        <begin position="264"/>
        <end position="275"/>
    </location>
</feature>
<feature type="region of interest" description="Disordered" evidence="8">
    <location>
        <begin position="838"/>
        <end position="860"/>
    </location>
</feature>
<dbReference type="GO" id="GO:0012507">
    <property type="term" value="C:ER to Golgi transport vesicle membrane"/>
    <property type="evidence" value="ECO:0007669"/>
    <property type="project" value="TreeGrafter"/>
</dbReference>
<feature type="region of interest" description="Disordered" evidence="8">
    <location>
        <begin position="497"/>
        <end position="603"/>
    </location>
</feature>
<dbReference type="GO" id="GO:0015031">
    <property type="term" value="P:protein transport"/>
    <property type="evidence" value="ECO:0007669"/>
    <property type="project" value="UniProtKB-KW"/>
</dbReference>
<feature type="region of interest" description="Disordered" evidence="8">
    <location>
        <begin position="1"/>
        <end position="88"/>
    </location>
</feature>
<feature type="compositionally biased region" description="Polar residues" evidence="8">
    <location>
        <begin position="1729"/>
        <end position="1741"/>
    </location>
</feature>
<reference evidence="11 12" key="1">
    <citation type="journal article" date="2011" name="J. Gen. Appl. Microbiol.">
        <title>Draft genome sequencing of the enigmatic basidiomycete Mixia osmundae.</title>
        <authorList>
            <person name="Nishida H."/>
            <person name="Nagatsuka Y."/>
            <person name="Sugiyama J."/>
        </authorList>
    </citation>
    <scope>NUCLEOTIDE SEQUENCE [LARGE SCALE GENOMIC DNA]</scope>
    <source>
        <strain evidence="12">CBS 9802 / IAM 14324 / JCM 22182 / KY 12970</strain>
    </source>
</reference>
<dbReference type="STRING" id="764103.G7DUY3"/>
<keyword evidence="5 7" id="KW-0931">ER-Golgi transport</keyword>
<evidence type="ECO:0000256" key="8">
    <source>
        <dbReference type="SAM" id="MobiDB-lite"/>
    </source>
</evidence>
<feature type="compositionally biased region" description="Low complexity" evidence="8">
    <location>
        <begin position="9"/>
        <end position="18"/>
    </location>
</feature>
<feature type="compositionally biased region" description="Low complexity" evidence="8">
    <location>
        <begin position="434"/>
        <end position="461"/>
    </location>
</feature>
<sequence length="1921" mass="205896">MAHLRGQRRQYAGQQGAQPEQRHIKQESFDAASSLFGNAGTGGDDFFASPAAQAQQNTPFQAVVEEPEQKYDPYADNDGQAAYGAQQEQPQYGAYASYDAQADVYADYDRSPVNGTIDLQPAPSFQNYNNTYSAPSANERRPYLYGDPQQNDYGTLQSDAAGYDQHATYGAPTEDPYTSQYAAYAPQTQNGIDEYGLSDDVVDDDDEYEKWVNSVSAAPSAPPVQAAQATTNGYGAQGLAEYAQTAATQPEVEDIQQQEHHAQQHYAQQYVQPQPEAAIQSQTYANGHGRAYAAPTSPSAAYDIGASADALLPPKKPTPPVLAIDTLQYTPAEQEAADALDEIEDEWGLGSPSDLAEETPKSAESGAQYAQRPMTPQQTAPKTPTILSPPPPPRMLTRQPPTPKSSANGFTSAPAQPKSPSIKSPPAFAPPPKSFKSPTAPAKASQIVAAAEPASSMAIAPQPKPVPTSMKSPPLRSLKSPPLVSAPIKLAAPVQQAAVNRPQAPMPPPSMPTVTSPKLQPEPAIDFGGDDDWGFDDEVAVPASATPEPALPIGEQSPKVPELRSQSTELQSEPVTTMAATGVPSKAPVEPVHDDLGEDGWPEVPEDLLQESVMPEAIADTLPVPTYQPVESEQVAVQAESVQESAEIPAEETDAHASTLPATIDDPYAAYSQPQTVASYAYDPYSPYDDRPAQQPLGAPDLHVSPSANAYEPDQYAPLEPAETEYTQQDYSSTDYTSQPGDVDQAPQHYTPEMDTTRAQLIEDPYAQAPSDVGRYAQEQYAREAHTIEPYQQDQYAQDPYAQDRYAQEAEGLGQYAEDPQGAQADHQAATLLVSEDTSNGYAQPCDPYAPASSLAQEQPVSTYEVYAAPKMEDSYTPSVEAYPPPNLPLHATAAPRELKREVASPPLRPSELPSKPARSSSDVFDPYALPRPKSRARAALRPNMFSPPTPSQSQPMPTSAVSQSAQIADHPTVEVAASMSLPENEPQVQPSPRAFEFQQQSEPYRADQLGRDERPPIPLACFAFGGKLVTWFPQSTASLSSAYGQPFNSTVQIRRIETVMPKAPISTFNGPLFMDGGSRANHTKKRKEVQQWLDTRVIELERQIESQATLVTGFDYGSSDATRTSERVRAIEEKLVMLRLVRIHLAHEGKISGLPAIDDAVRAVLLPASEQEGVENSLSLPIAAQLSHGRQATGESAIASYSIMPNDVQLLQKLLVHGKKQAALQHALDNRLWTHALLIASAMDKQTWQDAVTEFIKDELGPQSGGGKDTEALRVVYGLLSGAGGSAVHQIVPPRSLAFLTMMPSAPSQLSLPGMAISRAATPAFQRQADPDAVPAVPAETLDKWRSIAAGIVANRTAGDAQALIALGDLLVQNQRTMAGHCCYLLSPIANILGGPDMAGSRLRVLARHSSPSVEDSIETEGVILTEILEYVAALLPTPKGQEPYPGMAHLQSYRLWHAWQLTEVGNNSQALRYCEAITATLKQPSRAPIYYHAALITQLQDLSERLNATPQVDDKSGSWVTRKIQRPTLDSLWSNVGSGLTKFVAGEGDEGSASPVPAPQPPTPVQATASLPSVGPFSHYSSISPGVIPPVAFPSGASEPEDPMPAGRQFTRGHAHQRSISLNVTSTYGPTTYSAPSWATQHDPYAPSNLSHETTPRDSIDSYAPPTWGAHDPRAISTFETVQESNEDESNASLSRRDEDDEDLGFGNSKPRKPVNDTDEPQDGSAEPTSASISRSTSAGPRPGESTLKPSPSSSWLGRLFKRDGTSPGPIRAKLGEETSFVFDPVSKRWVNKKAGATESESAAMPPPPPRRSQTASPGASMRAAPPARFTTVSPPRSITEVASPVTSGPPPSLTRSMSALPTNPAVSSIKASEPPPLPSPRTSSAGNTPPPPPPSSRPGSVGKKKAVRARYVDVLAQQ</sequence>
<feature type="compositionally biased region" description="Polar residues" evidence="8">
    <location>
        <begin position="564"/>
        <end position="579"/>
    </location>
</feature>
<feature type="region of interest" description="Disordered" evidence="8">
    <location>
        <begin position="110"/>
        <end position="177"/>
    </location>
</feature>
<name>G7DUY3_MIXOS</name>
<feature type="domain" description="Sec16 Sec23-binding" evidence="9">
    <location>
        <begin position="1212"/>
        <end position="1549"/>
    </location>
</feature>
<dbReference type="Proteomes" id="UP000009131">
    <property type="component" value="Unassembled WGS sequence"/>
</dbReference>
<dbReference type="GO" id="GO:0016192">
    <property type="term" value="P:vesicle-mediated transport"/>
    <property type="evidence" value="ECO:0007669"/>
    <property type="project" value="UniProtKB-KW"/>
</dbReference>
<evidence type="ECO:0000256" key="4">
    <source>
        <dbReference type="ARBA" id="ARBA00022824"/>
    </source>
</evidence>
<feature type="region of interest" description="Disordered" evidence="8">
    <location>
        <begin position="1545"/>
        <end position="1568"/>
    </location>
</feature>
<feature type="domain" description="Sec16 central conserved" evidence="10">
    <location>
        <begin position="1018"/>
        <end position="1150"/>
    </location>
</feature>
<keyword evidence="7" id="KW-0472">Membrane</keyword>
<dbReference type="eggNOG" id="KOG1913">
    <property type="taxonomic scope" value="Eukaryota"/>
</dbReference>
<dbReference type="CDD" id="cd09233">
    <property type="entry name" value="ACE1-Sec16-like"/>
    <property type="match status" value="1"/>
</dbReference>
<comment type="subcellular location">
    <subcellularLocation>
        <location evidence="1">Endoplasmic reticulum membrane</location>
        <topology evidence="1">Peripheral membrane protein</topology>
        <orientation evidence="1">Cytoplasmic side</orientation>
    </subcellularLocation>
</comment>
<dbReference type="GO" id="GO:0007030">
    <property type="term" value="P:Golgi organization"/>
    <property type="evidence" value="ECO:0007669"/>
    <property type="project" value="TreeGrafter"/>
</dbReference>
<comment type="similarity">
    <text evidence="2 7">Belongs to the SEC16 family.</text>
</comment>
<feature type="compositionally biased region" description="Acidic residues" evidence="8">
    <location>
        <begin position="335"/>
        <end position="347"/>
    </location>
</feature>
<dbReference type="EMBL" id="BABT02000032">
    <property type="protein sequence ID" value="GAA94393.1"/>
    <property type="molecule type" value="Genomic_DNA"/>
</dbReference>
<dbReference type="InterPro" id="IPR024340">
    <property type="entry name" value="Sec16_CCD"/>
</dbReference>
<proteinExistence type="inferred from homology"/>
<feature type="compositionally biased region" description="Polar residues" evidence="8">
    <location>
        <begin position="725"/>
        <end position="740"/>
    </location>
</feature>